<evidence type="ECO:0000256" key="3">
    <source>
        <dbReference type="ARBA" id="ARBA00022723"/>
    </source>
</evidence>
<dbReference type="PROSITE" id="PS50157">
    <property type="entry name" value="ZINC_FINGER_C2H2_2"/>
    <property type="match status" value="3"/>
</dbReference>
<feature type="domain" description="C2H2-type" evidence="11">
    <location>
        <begin position="166"/>
        <end position="193"/>
    </location>
</feature>
<name>A0AAV5RB32_PICKL</name>
<keyword evidence="5 9" id="KW-0863">Zinc-finger</keyword>
<evidence type="ECO:0000259" key="11">
    <source>
        <dbReference type="PROSITE" id="PS50157"/>
    </source>
</evidence>
<dbReference type="InterPro" id="IPR050806">
    <property type="entry name" value="pacC/RIM101"/>
</dbReference>
<dbReference type="InterPro" id="IPR013087">
    <property type="entry name" value="Znf_C2H2_type"/>
</dbReference>
<evidence type="ECO:0000256" key="2">
    <source>
        <dbReference type="ARBA" id="ARBA00022491"/>
    </source>
</evidence>
<accession>A0AAV5RB32</accession>
<evidence type="ECO:0000256" key="5">
    <source>
        <dbReference type="ARBA" id="ARBA00022771"/>
    </source>
</evidence>
<evidence type="ECO:0000256" key="6">
    <source>
        <dbReference type="ARBA" id="ARBA00022833"/>
    </source>
</evidence>
<dbReference type="GO" id="GO:0005634">
    <property type="term" value="C:nucleus"/>
    <property type="evidence" value="ECO:0007669"/>
    <property type="project" value="UniProtKB-SubCell"/>
</dbReference>
<dbReference type="Proteomes" id="UP001378960">
    <property type="component" value="Unassembled WGS sequence"/>
</dbReference>
<protein>
    <submittedName>
        <fullName evidence="12">Alkaline-responsive transcriptional regulator</fullName>
    </submittedName>
</protein>
<dbReference type="PROSITE" id="PS00028">
    <property type="entry name" value="ZINC_FINGER_C2H2_1"/>
    <property type="match status" value="2"/>
</dbReference>
<dbReference type="EMBL" id="BTGB01000009">
    <property type="protein sequence ID" value="GMM48648.1"/>
    <property type="molecule type" value="Genomic_DNA"/>
</dbReference>
<dbReference type="InterPro" id="IPR036236">
    <property type="entry name" value="Znf_C2H2_sf"/>
</dbReference>
<dbReference type="FunFam" id="3.30.160.60:FF:002343">
    <property type="entry name" value="Zinc finger protein 33A"/>
    <property type="match status" value="1"/>
</dbReference>
<dbReference type="GO" id="GO:0008270">
    <property type="term" value="F:zinc ion binding"/>
    <property type="evidence" value="ECO:0007669"/>
    <property type="project" value="UniProtKB-KW"/>
</dbReference>
<evidence type="ECO:0000256" key="9">
    <source>
        <dbReference type="PROSITE-ProRule" id="PRU00042"/>
    </source>
</evidence>
<comment type="similarity">
    <text evidence="8">Belongs to the pacC/RIM101 family.</text>
</comment>
<organism evidence="12 13">
    <name type="scientific">Pichia kluyveri</name>
    <name type="common">Yeast</name>
    <dbReference type="NCBI Taxonomy" id="36015"/>
    <lineage>
        <taxon>Eukaryota</taxon>
        <taxon>Fungi</taxon>
        <taxon>Dikarya</taxon>
        <taxon>Ascomycota</taxon>
        <taxon>Saccharomycotina</taxon>
        <taxon>Pichiomycetes</taxon>
        <taxon>Pichiales</taxon>
        <taxon>Pichiaceae</taxon>
        <taxon>Pichia</taxon>
    </lineage>
</organism>
<dbReference type="PANTHER" id="PTHR47257">
    <property type="entry name" value="PH-RESPONSE TRANSCRIPTION FACTOR PACC/RIM101"/>
    <property type="match status" value="1"/>
</dbReference>
<evidence type="ECO:0000256" key="10">
    <source>
        <dbReference type="SAM" id="MobiDB-lite"/>
    </source>
</evidence>
<dbReference type="Pfam" id="PF00096">
    <property type="entry name" value="zf-C2H2"/>
    <property type="match status" value="1"/>
</dbReference>
<feature type="domain" description="C2H2-type" evidence="11">
    <location>
        <begin position="100"/>
        <end position="130"/>
    </location>
</feature>
<dbReference type="GO" id="GO:0045944">
    <property type="term" value="P:positive regulation of transcription by RNA polymerase II"/>
    <property type="evidence" value="ECO:0007669"/>
    <property type="project" value="TreeGrafter"/>
</dbReference>
<keyword evidence="13" id="KW-1185">Reference proteome</keyword>
<gene>
    <name evidence="12" type="ORF">DAPK24_052460</name>
</gene>
<keyword evidence="6" id="KW-0862">Zinc</keyword>
<sequence length="413" mass="48112">MDSQNRCAITSLLNDAPSSTNTSLKSSTNSSEISAISESSILSPLSDNSINDIDIKKEHLEHIEHIENIEDIENTKNFIKKEAKIGGKNKIDKNTKPEKIDCKWINCTRSFTDPQKLYDHLCDFHVGRKSNKNLSLSCKWDNCKTITSKRDHITSHLRVHIPLKPYSCNDCEKKFKRPQDLKKHKKTHINSEIKKRQKLFYEKLSLLTPIQKSEFIKSNFNFFENLDDNTNNNNSNYNHNYQHIIKKENTLIYNNNNNINHNNSNAININNFNNNSQINYNAPPQYMNFQQNQSYTHLMFVPEKQHYQMIYPYQQFPQQQIIHFQPMMISNSNSSSHTSISNLNSISIPQPQQQLPHQQYNLQLPPTQSSHIQPPQHQYQQYTPIPAPAPATQQSYIHNAYPTHNANKFYQSI</sequence>
<dbReference type="SMART" id="SM00355">
    <property type="entry name" value="ZnF_C2H2"/>
    <property type="match status" value="3"/>
</dbReference>
<dbReference type="SUPFAM" id="SSF57667">
    <property type="entry name" value="beta-beta-alpha zinc fingers"/>
    <property type="match status" value="2"/>
</dbReference>
<comment type="subcellular location">
    <subcellularLocation>
        <location evidence="1">Nucleus</location>
    </subcellularLocation>
</comment>
<dbReference type="PANTHER" id="PTHR47257:SF1">
    <property type="entry name" value="PH-RESPONSE TRANSCRIPTION FACTOR PACC_RIM101"/>
    <property type="match status" value="1"/>
</dbReference>
<keyword evidence="4" id="KW-0677">Repeat</keyword>
<feature type="region of interest" description="Disordered" evidence="10">
    <location>
        <begin position="364"/>
        <end position="390"/>
    </location>
</feature>
<reference evidence="12 13" key="1">
    <citation type="journal article" date="2023" name="Elife">
        <title>Identification of key yeast species and microbe-microbe interactions impacting larval growth of Drosophila in the wild.</title>
        <authorList>
            <person name="Mure A."/>
            <person name="Sugiura Y."/>
            <person name="Maeda R."/>
            <person name="Honda K."/>
            <person name="Sakurai N."/>
            <person name="Takahashi Y."/>
            <person name="Watada M."/>
            <person name="Katoh T."/>
            <person name="Gotoh A."/>
            <person name="Gotoh Y."/>
            <person name="Taniguchi I."/>
            <person name="Nakamura K."/>
            <person name="Hayashi T."/>
            <person name="Katayama T."/>
            <person name="Uemura T."/>
            <person name="Hattori Y."/>
        </authorList>
    </citation>
    <scope>NUCLEOTIDE SEQUENCE [LARGE SCALE GENOMIC DNA]</scope>
    <source>
        <strain evidence="12 13">PK-24</strain>
    </source>
</reference>
<evidence type="ECO:0000256" key="8">
    <source>
        <dbReference type="ARBA" id="ARBA00038089"/>
    </source>
</evidence>
<keyword evidence="3" id="KW-0479">Metal-binding</keyword>
<dbReference type="Gene3D" id="3.30.160.60">
    <property type="entry name" value="Classic Zinc Finger"/>
    <property type="match status" value="2"/>
</dbReference>
<dbReference type="AlphaFoldDB" id="A0AAV5RB32"/>
<feature type="domain" description="C2H2-type" evidence="11">
    <location>
        <begin position="136"/>
        <end position="165"/>
    </location>
</feature>
<proteinExistence type="inferred from homology"/>
<evidence type="ECO:0000313" key="13">
    <source>
        <dbReference type="Proteomes" id="UP001378960"/>
    </source>
</evidence>
<evidence type="ECO:0000313" key="12">
    <source>
        <dbReference type="EMBL" id="GMM48648.1"/>
    </source>
</evidence>
<evidence type="ECO:0000256" key="4">
    <source>
        <dbReference type="ARBA" id="ARBA00022737"/>
    </source>
</evidence>
<comment type="caution">
    <text evidence="12">The sequence shown here is derived from an EMBL/GenBank/DDBJ whole genome shotgun (WGS) entry which is preliminary data.</text>
</comment>
<evidence type="ECO:0000256" key="7">
    <source>
        <dbReference type="ARBA" id="ARBA00023242"/>
    </source>
</evidence>
<evidence type="ECO:0000256" key="1">
    <source>
        <dbReference type="ARBA" id="ARBA00004123"/>
    </source>
</evidence>
<keyword evidence="7" id="KW-0539">Nucleus</keyword>
<keyword evidence="2" id="KW-0678">Repressor</keyword>